<dbReference type="PANTHER" id="PTHR46796">
    <property type="entry name" value="HTH-TYPE TRANSCRIPTIONAL ACTIVATOR RHAS-RELATED"/>
    <property type="match status" value="1"/>
</dbReference>
<keyword evidence="6" id="KW-1185">Reference proteome</keyword>
<comment type="caution">
    <text evidence="5">The sequence shown here is derived from an EMBL/GenBank/DDBJ whole genome shotgun (WGS) entry which is preliminary data.</text>
</comment>
<accession>A0ABU2ULR9</accession>
<keyword evidence="1" id="KW-0805">Transcription regulation</keyword>
<evidence type="ECO:0000256" key="3">
    <source>
        <dbReference type="ARBA" id="ARBA00023163"/>
    </source>
</evidence>
<protein>
    <submittedName>
        <fullName evidence="5">Helix-turn-helix domain-containing protein</fullName>
    </submittedName>
</protein>
<sequence>MPNTVARQALPTPEALRPWVAGIGALSVDGGPTEPFAHLPETATKVIVRTGADGVHGTLVVGPRARALYRRGRRHVRCTEVLLAPGTVRPLLGVSAVELAGRAVALADLPGPAAGRLARDLGRLGPAEAVAGLAEVLPERLAADSDGPRTELLRAGVAALSVRAGHPPGRVSEVARELAVSERQLRYLFAEGVGLSPKHFARITRLRAVLDGASTASWAELAAATGYFDQAHLSADFRTLMGVPPRSYVTGRLPRAALCPSSGPR</sequence>
<dbReference type="PROSITE" id="PS01124">
    <property type="entry name" value="HTH_ARAC_FAMILY_2"/>
    <property type="match status" value="1"/>
</dbReference>
<gene>
    <name evidence="5" type="ORF">RM863_17920</name>
</gene>
<evidence type="ECO:0000313" key="5">
    <source>
        <dbReference type="EMBL" id="MDT0474009.1"/>
    </source>
</evidence>
<name>A0ABU2ULR9_9ACTN</name>
<dbReference type="RefSeq" id="WP_311635696.1">
    <property type="nucleotide sequence ID" value="NZ_JAVRFF010000019.1"/>
</dbReference>
<dbReference type="EMBL" id="JAVRFF010000019">
    <property type="protein sequence ID" value="MDT0474009.1"/>
    <property type="molecule type" value="Genomic_DNA"/>
</dbReference>
<reference evidence="5" key="1">
    <citation type="submission" date="2024-05" db="EMBL/GenBank/DDBJ databases">
        <title>30 novel species of actinomycetes from the DSMZ collection.</title>
        <authorList>
            <person name="Nouioui I."/>
        </authorList>
    </citation>
    <scope>NUCLEOTIDE SEQUENCE</scope>
    <source>
        <strain evidence="5">DSM 41014</strain>
    </source>
</reference>
<dbReference type="PANTHER" id="PTHR46796:SF15">
    <property type="entry name" value="BLL1074 PROTEIN"/>
    <property type="match status" value="1"/>
</dbReference>
<proteinExistence type="predicted"/>
<organism evidence="5 6">
    <name type="scientific">Streptomyces hintoniae</name>
    <dbReference type="NCBI Taxonomy" id="3075521"/>
    <lineage>
        <taxon>Bacteria</taxon>
        <taxon>Bacillati</taxon>
        <taxon>Actinomycetota</taxon>
        <taxon>Actinomycetes</taxon>
        <taxon>Kitasatosporales</taxon>
        <taxon>Streptomycetaceae</taxon>
        <taxon>Streptomyces</taxon>
    </lineage>
</organism>
<feature type="domain" description="HTH araC/xylS-type" evidence="4">
    <location>
        <begin position="170"/>
        <end position="251"/>
    </location>
</feature>
<dbReference type="Gene3D" id="1.10.10.60">
    <property type="entry name" value="Homeodomain-like"/>
    <property type="match status" value="1"/>
</dbReference>
<evidence type="ECO:0000256" key="2">
    <source>
        <dbReference type="ARBA" id="ARBA00023125"/>
    </source>
</evidence>
<dbReference type="InterPro" id="IPR050204">
    <property type="entry name" value="AraC_XylS_family_regulators"/>
</dbReference>
<dbReference type="Pfam" id="PF12833">
    <property type="entry name" value="HTH_18"/>
    <property type="match status" value="1"/>
</dbReference>
<evidence type="ECO:0000313" key="6">
    <source>
        <dbReference type="Proteomes" id="UP001180489"/>
    </source>
</evidence>
<dbReference type="Proteomes" id="UP001180489">
    <property type="component" value="Unassembled WGS sequence"/>
</dbReference>
<evidence type="ECO:0000256" key="1">
    <source>
        <dbReference type="ARBA" id="ARBA00023015"/>
    </source>
</evidence>
<evidence type="ECO:0000259" key="4">
    <source>
        <dbReference type="PROSITE" id="PS01124"/>
    </source>
</evidence>
<dbReference type="SMART" id="SM00342">
    <property type="entry name" value="HTH_ARAC"/>
    <property type="match status" value="1"/>
</dbReference>
<keyword evidence="2" id="KW-0238">DNA-binding</keyword>
<dbReference type="InterPro" id="IPR018060">
    <property type="entry name" value="HTH_AraC"/>
</dbReference>
<keyword evidence="3" id="KW-0804">Transcription</keyword>